<accession>A0AC61DG46</accession>
<reference evidence="1" key="1">
    <citation type="submission" date="2017-10" db="EMBL/GenBank/DDBJ databases">
        <title>Genome sequence of cellulolytic Lachnospiraceae bacterium XHS1971 isolated from hotspring sediment.</title>
        <authorList>
            <person name="Vasudevan G."/>
            <person name="Joshi A.J."/>
            <person name="Hivarkar S."/>
            <person name="Lanjekar V.B."/>
            <person name="Dhakephalkar P.K."/>
            <person name="Dagar S."/>
        </authorList>
    </citation>
    <scope>NUCLEOTIDE SEQUENCE</scope>
    <source>
        <strain evidence="1">XHS1971</strain>
    </source>
</reference>
<evidence type="ECO:0000313" key="1">
    <source>
        <dbReference type="EMBL" id="PHV72219.1"/>
    </source>
</evidence>
<keyword evidence="2" id="KW-1185">Reference proteome</keyword>
<evidence type="ECO:0000313" key="2">
    <source>
        <dbReference type="Proteomes" id="UP000224460"/>
    </source>
</evidence>
<dbReference type="Proteomes" id="UP000224460">
    <property type="component" value="Unassembled WGS sequence"/>
</dbReference>
<gene>
    <name evidence="1" type="ORF">CS063_01720</name>
</gene>
<dbReference type="EMBL" id="PEDL01000001">
    <property type="protein sequence ID" value="PHV72219.1"/>
    <property type="molecule type" value="Genomic_DNA"/>
</dbReference>
<proteinExistence type="predicted"/>
<protein>
    <submittedName>
        <fullName evidence="1">Uncharacterized protein</fullName>
    </submittedName>
</protein>
<comment type="caution">
    <text evidence="1">The sequence shown here is derived from an EMBL/GenBank/DDBJ whole genome shotgun (WGS) entry which is preliminary data.</text>
</comment>
<organism evidence="1 2">
    <name type="scientific">Sporanaerobium hydrogeniformans</name>
    <dbReference type="NCBI Taxonomy" id="3072179"/>
    <lineage>
        <taxon>Bacteria</taxon>
        <taxon>Bacillati</taxon>
        <taxon>Bacillota</taxon>
        <taxon>Clostridia</taxon>
        <taxon>Lachnospirales</taxon>
        <taxon>Lachnospiraceae</taxon>
        <taxon>Sporanaerobium</taxon>
    </lineage>
</organism>
<name>A0AC61DG46_9FIRM</name>
<sequence length="167" mass="19137">MKKYFKTLSYLLLISLLFLNPVYLNASIPTTITSTSNAEFKKLITQFISDLNTIQNRIFRASQLTIEQPLKSSLLKSELNSINSDITKLRKQVVDYDSTIPNNDLRSSILLLLRSAINDTQNSLYQLDSLSSASNSLDKILLLEDYFQFKKSGEQTLNEVEKRLSRY</sequence>